<organism evidence="1">
    <name type="scientific">Ixodes ricinus</name>
    <name type="common">Common tick</name>
    <name type="synonym">Acarus ricinus</name>
    <dbReference type="NCBI Taxonomy" id="34613"/>
    <lineage>
        <taxon>Eukaryota</taxon>
        <taxon>Metazoa</taxon>
        <taxon>Ecdysozoa</taxon>
        <taxon>Arthropoda</taxon>
        <taxon>Chelicerata</taxon>
        <taxon>Arachnida</taxon>
        <taxon>Acari</taxon>
        <taxon>Parasitiformes</taxon>
        <taxon>Ixodida</taxon>
        <taxon>Ixodoidea</taxon>
        <taxon>Ixodidae</taxon>
        <taxon>Ixodinae</taxon>
        <taxon>Ixodes</taxon>
    </lineage>
</organism>
<accession>A0A147BE50</accession>
<dbReference type="AlphaFoldDB" id="A0A147BE50"/>
<sequence length="192" mass="20015">MSLSLLSFCSIALASFFMSSSFLCCSCSTLCQLWICSSISSMSRSTLLSSTSSAMIASDTFVSSAISFWNFSHSSSIGSLYSTFLALASSTGSSKKPSGKASAAFLFFSGHWDFGTEVELGRTCLGGAIGTSKKSLGSTDPDFSVGPCLGTLLESPTSMPSSEELPEIREDSLALLWGGLSLEFSPVCGPSL</sequence>
<evidence type="ECO:0000313" key="1">
    <source>
        <dbReference type="EMBL" id="JAR89039.1"/>
    </source>
</evidence>
<name>A0A147BE50_IXORI</name>
<protein>
    <submittedName>
        <fullName evidence="1">Putative secreted protein</fullName>
    </submittedName>
</protein>
<proteinExistence type="predicted"/>
<reference evidence="1" key="1">
    <citation type="journal article" date="2018" name="PLoS Negl. Trop. Dis.">
        <title>Sialome diversity of ticks revealed by RNAseq of single tick salivary glands.</title>
        <authorList>
            <person name="Perner J."/>
            <person name="Kropackova S."/>
            <person name="Kopacek P."/>
            <person name="Ribeiro J.M."/>
        </authorList>
    </citation>
    <scope>NUCLEOTIDE SEQUENCE</scope>
    <source>
        <strain evidence="1">Siblings of single egg batch collected in Ceske Budejovice</strain>
        <tissue evidence="1">Salivary glands</tissue>
    </source>
</reference>
<dbReference type="EMBL" id="GEGO01006365">
    <property type="protein sequence ID" value="JAR89039.1"/>
    <property type="molecule type" value="Transcribed_RNA"/>
</dbReference>